<evidence type="ECO:0000256" key="1">
    <source>
        <dbReference type="SAM" id="MobiDB-lite"/>
    </source>
</evidence>
<reference evidence="2 3" key="1">
    <citation type="submission" date="2018-11" db="EMBL/GenBank/DDBJ databases">
        <authorList>
            <person name="Kleinhagauer T."/>
            <person name="Glaeser S.P."/>
            <person name="Spergser J."/>
            <person name="Ruckert C."/>
            <person name="Kaempfer P."/>
            <person name="Busse H.-J."/>
        </authorList>
    </citation>
    <scope>NUCLEOTIDE SEQUENCE [LARGE SCALE GENOMIC DNA]</scope>
    <source>
        <strain evidence="2 3">200CH</strain>
    </source>
</reference>
<evidence type="ECO:0000313" key="2">
    <source>
        <dbReference type="EMBL" id="AZA13288.1"/>
    </source>
</evidence>
<dbReference type="AlphaFoldDB" id="A0A3G6J8S2"/>
<proteinExistence type="predicted"/>
<feature type="region of interest" description="Disordered" evidence="1">
    <location>
        <begin position="1"/>
        <end position="38"/>
    </location>
</feature>
<dbReference type="KEGG" id="ccho:CCHOA_04395"/>
<accession>A0A3G6J8S2</accession>
<dbReference type="Proteomes" id="UP000269019">
    <property type="component" value="Chromosome"/>
</dbReference>
<protein>
    <submittedName>
        <fullName evidence="2">Uncharacterized protein</fullName>
    </submittedName>
</protein>
<sequence length="82" mass="8786">MAPLTSSLHPEATGCTPCSVLQKSHPSHREHESVEDTSVGQHLVSERIILCSDRLAALCEFPPRPLPAIESLRTSIMVVGGA</sequence>
<keyword evidence="3" id="KW-1185">Reference proteome</keyword>
<organism evidence="2 3">
    <name type="scientific">Corynebacterium choanae</name>
    <dbReference type="NCBI Taxonomy" id="1862358"/>
    <lineage>
        <taxon>Bacteria</taxon>
        <taxon>Bacillati</taxon>
        <taxon>Actinomycetota</taxon>
        <taxon>Actinomycetes</taxon>
        <taxon>Mycobacteriales</taxon>
        <taxon>Corynebacteriaceae</taxon>
        <taxon>Corynebacterium</taxon>
    </lineage>
</organism>
<dbReference type="EMBL" id="CP033896">
    <property type="protein sequence ID" value="AZA13288.1"/>
    <property type="molecule type" value="Genomic_DNA"/>
</dbReference>
<evidence type="ECO:0000313" key="3">
    <source>
        <dbReference type="Proteomes" id="UP000269019"/>
    </source>
</evidence>
<name>A0A3G6J8S2_9CORY</name>
<gene>
    <name evidence="2" type="ORF">CCHOA_04395</name>
</gene>